<accession>A0ABW2Y965</accession>
<sequence>MKRIAECRIVALMACALLLSACSPGDVPVTGKSPVQASQSDPLESPKAGDESGIPTNMSKRRLPAHLMPVAGAPHFGIALDSLDAEGRAIVQAASADYAAILAGGMPDCRVALAASDGGTTIHFCDGYNIARIHSMDERDGVDGFKYGVMLDFLNGRKLESLRFLSNAQMRALEAAAKKR</sequence>
<gene>
    <name evidence="3" type="ORF">ACFQ0E_05180</name>
</gene>
<evidence type="ECO:0000256" key="1">
    <source>
        <dbReference type="SAM" id="MobiDB-lite"/>
    </source>
</evidence>
<feature type="compositionally biased region" description="Polar residues" evidence="1">
    <location>
        <begin position="33"/>
        <end position="42"/>
    </location>
</feature>
<dbReference type="Proteomes" id="UP001597110">
    <property type="component" value="Unassembled WGS sequence"/>
</dbReference>
<feature type="signal peptide" evidence="2">
    <location>
        <begin position="1"/>
        <end position="25"/>
    </location>
</feature>
<keyword evidence="2" id="KW-0732">Signal</keyword>
<feature type="region of interest" description="Disordered" evidence="1">
    <location>
        <begin position="29"/>
        <end position="58"/>
    </location>
</feature>
<feature type="chain" id="PRO_5046007657" description="Lipoprotein" evidence="2">
    <location>
        <begin position="26"/>
        <end position="180"/>
    </location>
</feature>
<organism evidence="3 4">
    <name type="scientific">Lysobacter brunescens</name>
    <dbReference type="NCBI Taxonomy" id="262323"/>
    <lineage>
        <taxon>Bacteria</taxon>
        <taxon>Pseudomonadati</taxon>
        <taxon>Pseudomonadota</taxon>
        <taxon>Gammaproteobacteria</taxon>
        <taxon>Lysobacterales</taxon>
        <taxon>Lysobacteraceae</taxon>
        <taxon>Lysobacter</taxon>
    </lineage>
</organism>
<dbReference type="PROSITE" id="PS51257">
    <property type="entry name" value="PROKAR_LIPOPROTEIN"/>
    <property type="match status" value="1"/>
</dbReference>
<name>A0ABW2Y965_9GAMM</name>
<evidence type="ECO:0000256" key="2">
    <source>
        <dbReference type="SAM" id="SignalP"/>
    </source>
</evidence>
<proteinExistence type="predicted"/>
<keyword evidence="4" id="KW-1185">Reference proteome</keyword>
<reference evidence="4" key="1">
    <citation type="journal article" date="2019" name="Int. J. Syst. Evol. Microbiol.">
        <title>The Global Catalogue of Microorganisms (GCM) 10K type strain sequencing project: providing services to taxonomists for standard genome sequencing and annotation.</title>
        <authorList>
            <consortium name="The Broad Institute Genomics Platform"/>
            <consortium name="The Broad Institute Genome Sequencing Center for Infectious Disease"/>
            <person name="Wu L."/>
            <person name="Ma J."/>
        </authorList>
    </citation>
    <scope>NUCLEOTIDE SEQUENCE [LARGE SCALE GENOMIC DNA]</scope>
    <source>
        <strain evidence="4">CCUG 55585</strain>
    </source>
</reference>
<comment type="caution">
    <text evidence="3">The sequence shown here is derived from an EMBL/GenBank/DDBJ whole genome shotgun (WGS) entry which is preliminary data.</text>
</comment>
<dbReference type="RefSeq" id="WP_386822617.1">
    <property type="nucleotide sequence ID" value="NZ_JBHTIF010000001.1"/>
</dbReference>
<evidence type="ECO:0008006" key="5">
    <source>
        <dbReference type="Google" id="ProtNLM"/>
    </source>
</evidence>
<dbReference type="EMBL" id="JBHTIF010000001">
    <property type="protein sequence ID" value="MFD0724991.1"/>
    <property type="molecule type" value="Genomic_DNA"/>
</dbReference>
<protein>
    <recommendedName>
        <fullName evidence="5">Lipoprotein</fullName>
    </recommendedName>
</protein>
<evidence type="ECO:0000313" key="4">
    <source>
        <dbReference type="Proteomes" id="UP001597110"/>
    </source>
</evidence>
<evidence type="ECO:0000313" key="3">
    <source>
        <dbReference type="EMBL" id="MFD0724991.1"/>
    </source>
</evidence>